<feature type="region of interest" description="Disordered" evidence="1">
    <location>
        <begin position="30"/>
        <end position="79"/>
    </location>
</feature>
<sequence>MSSGLIKSTGRPVIVIRGAEYRILPRKHEQRADSAISISPHHSVSAPDGPNKRVSDNASRSKSLSLFTTAPSEGKERVHLPPNEPRIVVHRSHGKSRLNRWMLFVLSDLLFCLI</sequence>
<protein>
    <submittedName>
        <fullName evidence="2">Uncharacterized protein</fullName>
    </submittedName>
</protein>
<name>A0A8X6G586_TRICU</name>
<organism evidence="2 3">
    <name type="scientific">Trichonephila clavata</name>
    <name type="common">Joro spider</name>
    <name type="synonym">Nephila clavata</name>
    <dbReference type="NCBI Taxonomy" id="2740835"/>
    <lineage>
        <taxon>Eukaryota</taxon>
        <taxon>Metazoa</taxon>
        <taxon>Ecdysozoa</taxon>
        <taxon>Arthropoda</taxon>
        <taxon>Chelicerata</taxon>
        <taxon>Arachnida</taxon>
        <taxon>Araneae</taxon>
        <taxon>Araneomorphae</taxon>
        <taxon>Entelegynae</taxon>
        <taxon>Araneoidea</taxon>
        <taxon>Nephilidae</taxon>
        <taxon>Trichonephila</taxon>
    </lineage>
</organism>
<dbReference type="AlphaFoldDB" id="A0A8X6G586"/>
<accession>A0A8X6G586</accession>
<dbReference type="EMBL" id="BMAO01024525">
    <property type="protein sequence ID" value="GFQ95952.1"/>
    <property type="molecule type" value="Genomic_DNA"/>
</dbReference>
<gene>
    <name evidence="2" type="ORF">TNCT_383161</name>
</gene>
<evidence type="ECO:0000256" key="1">
    <source>
        <dbReference type="SAM" id="MobiDB-lite"/>
    </source>
</evidence>
<comment type="caution">
    <text evidence="2">The sequence shown here is derived from an EMBL/GenBank/DDBJ whole genome shotgun (WGS) entry which is preliminary data.</text>
</comment>
<evidence type="ECO:0000313" key="3">
    <source>
        <dbReference type="Proteomes" id="UP000887116"/>
    </source>
</evidence>
<feature type="compositionally biased region" description="Polar residues" evidence="1">
    <location>
        <begin position="56"/>
        <end position="71"/>
    </location>
</feature>
<reference evidence="2" key="1">
    <citation type="submission" date="2020-07" db="EMBL/GenBank/DDBJ databases">
        <title>Multicomponent nature underlies the extraordinary mechanical properties of spider dragline silk.</title>
        <authorList>
            <person name="Kono N."/>
            <person name="Nakamura H."/>
            <person name="Mori M."/>
            <person name="Yoshida Y."/>
            <person name="Ohtoshi R."/>
            <person name="Malay A.D."/>
            <person name="Moran D.A.P."/>
            <person name="Tomita M."/>
            <person name="Numata K."/>
            <person name="Arakawa K."/>
        </authorList>
    </citation>
    <scope>NUCLEOTIDE SEQUENCE</scope>
</reference>
<dbReference type="OrthoDB" id="6415637at2759"/>
<proteinExistence type="predicted"/>
<keyword evidence="3" id="KW-1185">Reference proteome</keyword>
<dbReference type="Proteomes" id="UP000887116">
    <property type="component" value="Unassembled WGS sequence"/>
</dbReference>
<evidence type="ECO:0000313" key="2">
    <source>
        <dbReference type="EMBL" id="GFQ95952.1"/>
    </source>
</evidence>